<organism evidence="1 2">
    <name type="scientific">Mycteria americana</name>
    <name type="common">Wood stork</name>
    <dbReference type="NCBI Taxonomy" id="33587"/>
    <lineage>
        <taxon>Eukaryota</taxon>
        <taxon>Metazoa</taxon>
        <taxon>Chordata</taxon>
        <taxon>Craniata</taxon>
        <taxon>Vertebrata</taxon>
        <taxon>Euteleostomi</taxon>
        <taxon>Archelosauria</taxon>
        <taxon>Archosauria</taxon>
        <taxon>Dinosauria</taxon>
        <taxon>Saurischia</taxon>
        <taxon>Theropoda</taxon>
        <taxon>Coelurosauria</taxon>
        <taxon>Aves</taxon>
        <taxon>Neognathae</taxon>
        <taxon>Neoaves</taxon>
        <taxon>Aequornithes</taxon>
        <taxon>Ciconiiformes</taxon>
        <taxon>Ciconiidae</taxon>
        <taxon>Mycteria</taxon>
    </lineage>
</organism>
<dbReference type="EMBL" id="JAUNZN010000001">
    <property type="protein sequence ID" value="KAK4830512.1"/>
    <property type="molecule type" value="Genomic_DNA"/>
</dbReference>
<comment type="caution">
    <text evidence="1">The sequence shown here is derived from an EMBL/GenBank/DDBJ whole genome shotgun (WGS) entry which is preliminary data.</text>
</comment>
<dbReference type="SUPFAM" id="SSF53098">
    <property type="entry name" value="Ribonuclease H-like"/>
    <property type="match status" value="1"/>
</dbReference>
<evidence type="ECO:0008006" key="3">
    <source>
        <dbReference type="Google" id="ProtNLM"/>
    </source>
</evidence>
<gene>
    <name evidence="1" type="ORF">QYF61_011454</name>
</gene>
<name>A0AAN7PEG1_MYCAM</name>
<sequence>MGRPGRSIISHSHKPAKASAMFLQWWKQPLDGWKHILCPMPPPRTLSWALKSKPYGDMEPQKELNTWAKQHGIEWADHIPYHAPAPRKIEQDNELLKTTLRAMGGGTFKHWDTHLAKATWFVNTRGSVSRAGPAQSKLLCTVEGDKVTLVHMKNMLGNTVWVTPALGKGKSIHGIAFAQGPECTWWQPKTYKHAVIGKRDVRKSLTQSGVYARSASSSQSCMQSSWADREKEKHFYHQRRLGFLLLLPPLPVGSPGWAERYVLSSVAAFVPSLAYFLAVSYFPSQTEEHP</sequence>
<keyword evidence="2" id="KW-1185">Reference proteome</keyword>
<protein>
    <recommendedName>
        <fullName evidence="3">Integrase catalytic domain-containing protein</fullName>
    </recommendedName>
</protein>
<dbReference type="Proteomes" id="UP001333110">
    <property type="component" value="Unassembled WGS sequence"/>
</dbReference>
<evidence type="ECO:0000313" key="1">
    <source>
        <dbReference type="EMBL" id="KAK4830512.1"/>
    </source>
</evidence>
<accession>A0AAN7PEG1</accession>
<proteinExistence type="predicted"/>
<evidence type="ECO:0000313" key="2">
    <source>
        <dbReference type="Proteomes" id="UP001333110"/>
    </source>
</evidence>
<dbReference type="GO" id="GO:0003676">
    <property type="term" value="F:nucleic acid binding"/>
    <property type="evidence" value="ECO:0007669"/>
    <property type="project" value="InterPro"/>
</dbReference>
<dbReference type="Gene3D" id="3.30.420.10">
    <property type="entry name" value="Ribonuclease H-like superfamily/Ribonuclease H"/>
    <property type="match status" value="1"/>
</dbReference>
<dbReference type="InterPro" id="IPR012337">
    <property type="entry name" value="RNaseH-like_sf"/>
</dbReference>
<dbReference type="AlphaFoldDB" id="A0AAN7PEG1"/>
<dbReference type="InterPro" id="IPR036397">
    <property type="entry name" value="RNaseH_sf"/>
</dbReference>
<reference evidence="1 2" key="1">
    <citation type="journal article" date="2023" name="J. Hered.">
        <title>Chromosome-level genome of the wood stork (Mycteria americana) provides insight into avian chromosome evolution.</title>
        <authorList>
            <person name="Flamio R. Jr."/>
            <person name="Ramstad K.M."/>
        </authorList>
    </citation>
    <scope>NUCLEOTIDE SEQUENCE [LARGE SCALE GENOMIC DNA]</scope>
    <source>
        <strain evidence="1">JAX WOST 10</strain>
    </source>
</reference>